<keyword evidence="5" id="KW-1185">Reference proteome</keyword>
<keyword evidence="2" id="KW-0472">Membrane</keyword>
<comment type="caution">
    <text evidence="4">The sequence shown here is derived from an EMBL/GenBank/DDBJ whole genome shotgun (WGS) entry which is preliminary data.</text>
</comment>
<evidence type="ECO:0000256" key="3">
    <source>
        <dbReference type="SAM" id="SignalP"/>
    </source>
</evidence>
<reference evidence="4" key="1">
    <citation type="submission" date="2021-07" db="EMBL/GenBank/DDBJ databases">
        <title>Genome Resource of American Ginseng Black Spot Pathogen Alternaria panax.</title>
        <authorList>
            <person name="Qiu C."/>
            <person name="Wang W."/>
            <person name="Liu Z."/>
        </authorList>
    </citation>
    <scope>NUCLEOTIDE SEQUENCE</scope>
    <source>
        <strain evidence="4">BNCC115425</strain>
    </source>
</reference>
<dbReference type="EMBL" id="JAANER010000010">
    <property type="protein sequence ID" value="KAG9185907.1"/>
    <property type="molecule type" value="Genomic_DNA"/>
</dbReference>
<feature type="chain" id="PRO_5042030641" description="Apple domain-containing protein" evidence="3">
    <location>
        <begin position="20"/>
        <end position="662"/>
    </location>
</feature>
<dbReference type="Proteomes" id="UP001199106">
    <property type="component" value="Unassembled WGS sequence"/>
</dbReference>
<dbReference type="AlphaFoldDB" id="A0AAD4I5B9"/>
<feature type="compositionally biased region" description="Polar residues" evidence="1">
    <location>
        <begin position="238"/>
        <end position="248"/>
    </location>
</feature>
<gene>
    <name evidence="4" type="ORF">G6011_07238</name>
</gene>
<keyword evidence="2" id="KW-1133">Transmembrane helix</keyword>
<evidence type="ECO:0000313" key="5">
    <source>
        <dbReference type="Proteomes" id="UP001199106"/>
    </source>
</evidence>
<feature type="region of interest" description="Disordered" evidence="1">
    <location>
        <begin position="149"/>
        <end position="179"/>
    </location>
</feature>
<keyword evidence="2" id="KW-0812">Transmembrane</keyword>
<name>A0AAD4I5B9_9PLEO</name>
<sequence>MSRHLWLMCLLVAITRTSAQDEVGCTGNSSIYNDADLVVPFQNLCGKDIGAKVDFMDATDELTWSDCMTRCVKKEPLCFGYDFRPFGAVSKNCWLMNATFDAETAVYPGYVVDAAMLGPGLLTGLSDDCLTLGLRGCFLKNGGIQKETASTSLTASSTTSATSTPSTTSTIMNAVPTKPKGLSDGARGGIVAGSVAVAVILEGDSTWTEVPQETSPGTQQSHESPASVLLPDNGGLPPSNTQAVYSGSPGISTATAMGTIDTTTTMKTTINVTVPPVSDATPISSTSVTTSGAILETVGTMQAAENDGNTNRLSAGEVTGVAIGTFILGAILAYIAALFLFKQRNKHKSTNVGRKEYPSYADSAPDLAMMQSKSASSLVRRHDPYVQVSQTPIPAPLAAHPPSPISAPVFIPTNAAQNVTAFLPPAADNEEVWNRVSHLFASMHEHVENHYRDVKAVITPSMEPEIGEFGAKEVDMAELLEECSNSTAALKHALVAFVLDITGPKQKDENEGTLFPVELYTAYAGSHNNFDADPDLIVATSLHRRISVYLYSSITGMPNRRRSWMAQSNVREAAEHFSLTFFPWANPTSSDQDKDEDLTRIITATLAMRIWLFGQLDSYEFQWEGAGERSIVINPGLVKRKRAEGDGDDSVFQLVEGAVVAM</sequence>
<feature type="transmembrane region" description="Helical" evidence="2">
    <location>
        <begin position="321"/>
        <end position="341"/>
    </location>
</feature>
<feature type="region of interest" description="Disordered" evidence="1">
    <location>
        <begin position="208"/>
        <end position="248"/>
    </location>
</feature>
<keyword evidence="3" id="KW-0732">Signal</keyword>
<evidence type="ECO:0000256" key="1">
    <source>
        <dbReference type="SAM" id="MobiDB-lite"/>
    </source>
</evidence>
<organism evidence="4 5">
    <name type="scientific">Alternaria panax</name>
    <dbReference type="NCBI Taxonomy" id="48097"/>
    <lineage>
        <taxon>Eukaryota</taxon>
        <taxon>Fungi</taxon>
        <taxon>Dikarya</taxon>
        <taxon>Ascomycota</taxon>
        <taxon>Pezizomycotina</taxon>
        <taxon>Dothideomycetes</taxon>
        <taxon>Pleosporomycetidae</taxon>
        <taxon>Pleosporales</taxon>
        <taxon>Pleosporineae</taxon>
        <taxon>Pleosporaceae</taxon>
        <taxon>Alternaria</taxon>
        <taxon>Alternaria sect. Panax</taxon>
    </lineage>
</organism>
<feature type="signal peptide" evidence="3">
    <location>
        <begin position="1"/>
        <end position="19"/>
    </location>
</feature>
<feature type="compositionally biased region" description="Low complexity" evidence="1">
    <location>
        <begin position="149"/>
        <end position="170"/>
    </location>
</feature>
<evidence type="ECO:0000256" key="2">
    <source>
        <dbReference type="SAM" id="Phobius"/>
    </source>
</evidence>
<evidence type="ECO:0008006" key="6">
    <source>
        <dbReference type="Google" id="ProtNLM"/>
    </source>
</evidence>
<proteinExistence type="predicted"/>
<protein>
    <recommendedName>
        <fullName evidence="6">Apple domain-containing protein</fullName>
    </recommendedName>
</protein>
<accession>A0AAD4I5B9</accession>
<evidence type="ECO:0000313" key="4">
    <source>
        <dbReference type="EMBL" id="KAG9185907.1"/>
    </source>
</evidence>
<feature type="compositionally biased region" description="Polar residues" evidence="1">
    <location>
        <begin position="208"/>
        <end position="224"/>
    </location>
</feature>